<comment type="caution">
    <text evidence="4">The sequence shown here is derived from an EMBL/GenBank/DDBJ whole genome shotgun (WGS) entry which is preliminary data.</text>
</comment>
<dbReference type="InterPro" id="IPR002104">
    <property type="entry name" value="Integrase_catalytic"/>
</dbReference>
<feature type="domain" description="Tyr recombinase" evidence="3">
    <location>
        <begin position="1756"/>
        <end position="1936"/>
    </location>
</feature>
<dbReference type="SUPFAM" id="SSF53335">
    <property type="entry name" value="S-adenosyl-L-methionine-dependent methyltransferases"/>
    <property type="match status" value="1"/>
</dbReference>
<evidence type="ECO:0000259" key="3">
    <source>
        <dbReference type="PROSITE" id="PS51898"/>
    </source>
</evidence>
<evidence type="ECO:0000256" key="2">
    <source>
        <dbReference type="SAM" id="MobiDB-lite"/>
    </source>
</evidence>
<dbReference type="Gene3D" id="1.10.443.10">
    <property type="entry name" value="Intergrase catalytic core"/>
    <property type="match status" value="1"/>
</dbReference>
<dbReference type="Proteomes" id="UP000601435">
    <property type="component" value="Unassembled WGS sequence"/>
</dbReference>
<dbReference type="OrthoDB" id="448449at2759"/>
<organism evidence="4 5">
    <name type="scientific">Symbiodinium necroappetens</name>
    <dbReference type="NCBI Taxonomy" id="1628268"/>
    <lineage>
        <taxon>Eukaryota</taxon>
        <taxon>Sar</taxon>
        <taxon>Alveolata</taxon>
        <taxon>Dinophyceae</taxon>
        <taxon>Suessiales</taxon>
        <taxon>Symbiodiniaceae</taxon>
        <taxon>Symbiodinium</taxon>
    </lineage>
</organism>
<keyword evidence="5" id="KW-1185">Reference proteome</keyword>
<dbReference type="InterPro" id="IPR011010">
    <property type="entry name" value="DNA_brk_join_enz"/>
</dbReference>
<feature type="region of interest" description="Disordered" evidence="2">
    <location>
        <begin position="900"/>
        <end position="922"/>
    </location>
</feature>
<evidence type="ECO:0000313" key="4">
    <source>
        <dbReference type="EMBL" id="CAE7945577.1"/>
    </source>
</evidence>
<dbReference type="PROSITE" id="PS51898">
    <property type="entry name" value="TYR_RECOMBINASE"/>
    <property type="match status" value="1"/>
</dbReference>
<feature type="region of interest" description="Disordered" evidence="2">
    <location>
        <begin position="445"/>
        <end position="477"/>
    </location>
</feature>
<protein>
    <submittedName>
        <fullName evidence="4">Dnmt3b protein</fullName>
    </submittedName>
</protein>
<dbReference type="GO" id="GO:0003677">
    <property type="term" value="F:DNA binding"/>
    <property type="evidence" value="ECO:0007669"/>
    <property type="project" value="InterPro"/>
</dbReference>
<keyword evidence="1" id="KW-0233">DNA recombination</keyword>
<evidence type="ECO:0000256" key="1">
    <source>
        <dbReference type="ARBA" id="ARBA00023172"/>
    </source>
</evidence>
<gene>
    <name evidence="4" type="primary">Dnmt3b</name>
    <name evidence="4" type="ORF">SNEC2469_LOCUS35610</name>
</gene>
<accession>A0A813CT77</accession>
<proteinExistence type="predicted"/>
<evidence type="ECO:0000313" key="5">
    <source>
        <dbReference type="Proteomes" id="UP000601435"/>
    </source>
</evidence>
<dbReference type="Gene3D" id="3.40.50.150">
    <property type="entry name" value="Vaccinia Virus protein VP39"/>
    <property type="match status" value="1"/>
</dbReference>
<dbReference type="GO" id="GO:0015074">
    <property type="term" value="P:DNA integration"/>
    <property type="evidence" value="ECO:0007669"/>
    <property type="project" value="InterPro"/>
</dbReference>
<dbReference type="InterPro" id="IPR013762">
    <property type="entry name" value="Integrase-like_cat_sf"/>
</dbReference>
<dbReference type="CDD" id="cd00397">
    <property type="entry name" value="DNA_BRE_C"/>
    <property type="match status" value="1"/>
</dbReference>
<name>A0A813CT77_9DINO</name>
<dbReference type="GO" id="GO:0006310">
    <property type="term" value="P:DNA recombination"/>
    <property type="evidence" value="ECO:0007669"/>
    <property type="project" value="UniProtKB-KW"/>
</dbReference>
<reference evidence="4" key="1">
    <citation type="submission" date="2021-02" db="EMBL/GenBank/DDBJ databases">
        <authorList>
            <person name="Dougan E. K."/>
            <person name="Rhodes N."/>
            <person name="Thang M."/>
            <person name="Chan C."/>
        </authorList>
    </citation>
    <scope>NUCLEOTIDE SEQUENCE</scope>
</reference>
<feature type="compositionally biased region" description="Polar residues" evidence="2">
    <location>
        <begin position="447"/>
        <end position="467"/>
    </location>
</feature>
<dbReference type="EMBL" id="CAJNJA010104029">
    <property type="protein sequence ID" value="CAE7945577.1"/>
    <property type="molecule type" value="Genomic_DNA"/>
</dbReference>
<dbReference type="Pfam" id="PF00589">
    <property type="entry name" value="Phage_integrase"/>
    <property type="match status" value="1"/>
</dbReference>
<dbReference type="SUPFAM" id="SSF56349">
    <property type="entry name" value="DNA breaking-rejoining enzymes"/>
    <property type="match status" value="1"/>
</dbReference>
<sequence length="1955" mass="214241">MGMHMNGNNVIVAPCLADGLEKLQKPTHDLDEIMTTAKPDAEPHEAFCQDIEDKAVCKMAYDVVDKGFGLGITRWQAIAANPGADGWGSSDMEICQCQTDYVTAKLPSCKAVRQIGGCKACKTCCPKEYDRKIVKSPCYRALKPVLQSLSRAYTNSVKFYLAALVRATNLLKYQQRVALDVSIETAYGKVMYGKSQMSKPPEAQGSFSAALAQIFMEAIVSFTHSASASFNFFKGEYKGKALDGIAALIRLVEKVIVPTIKTSAAVQYKTASIKAYYRDVYDKVAVKIKSNMAKVVGSSWARKLMQENHVSLEGALDAQYTDVMGEILGYDGFCIKKNQKIAPSFPFELMDSTVQWQTYKALMPVAYRVCAENGHMCLNAPMQRVDHAHATGSMSGHDQYGEMHTCQVTWEGKPKCNPAACFLSRAKASGPILWETDVKVSLEEEAGSSSRQSTQAIMDSNKHNGSSAKVGGGPCKDAQSKKITPKFGGGDIFYEPYKRTCDDYCVDHGDTQPDSRLMDELNRLTKIFTGYDAKKKKGHESLGSLLKKQVWRHGIREYTTIKCGRGFYIHRLPDKRFVNSDDGKMMIYGQQIGDHGCKWHSKSSGCHGRNQFKSGKYKGDCGNEVDFCDACGEQATAAPLPPTPCSVYAEPDYCKSWCNNDKKGWGCGQDFEPLVIAGVGVAVPWSRLSWQVRALGALGPTLLAGEEDEYTYTSEEEVVDPKQRSNPAAGDFFSGLEAMKDSAVESRRGDVPALTPRLALPALPGGPVSIPVKAEQILVEEEQKETAEVELFLGKRKELINRKSVLLREGAVFEELLTHIRKQLSEREQGLGGKLKELGDALAGRAMALEVAATSGSWHAAKYLEVESLEPATVARPETLLAAQKHARLVSKSEGWSKGTGKWFEGSGTDAGAKGGDPQKEKDGLKEKDFFCVPSGVTGLEPVPSPCVDRMRPNTGRSYPCELGARIFVGEDAVPFGAGCSEADACDGSFVFANLRAELDRAVLSYTGEEILPMRPLTVDQMAPALPPEGAGGRVDALSFLDGGTYKLMSEPSLNLLPDEDVVPGPTSARVHIEKGEHGEVARLLIKRGVCKAIKLDDVFRFRGERVLNGLFGVPKPKFLPDGRQILRTIINLIPSNRLQSMIAGHSGALPAVTQWMSIVVGPDEGLVAFQSDMSCAFYLFGLPDCWLPFFALNMDLDGDEVGGERGCRYTVACCTLPMGWKSAVGVMQCISRRVLLEAGLPSSHEITKDRRVPPWLVTCWRNGGEHGWWQVYLDNFISCHASGPEGSLQAKTFYEVAQNAWEAAGILCALDKNVEHAGLVHELGAEIDGEAGTGGFQARSDACVELLMAVLLAPLASADLKRPVHPAVVATDASESGGAVCVSTGCTWSGASFSAAISASLKELDCVPILVISLFNGIGGAFRAYDLLGVRAAGLIAVEIHKPANRTVRRAWPHAKIVENIQSVDRSVVHEWLGMFSSVREVHVWAGFPCVHLSSVRAGRKNLEGEGSNLFWKMWELVGVIADAFSFAKLRWIIENVASMDVSARDEISKVVGVVPYRLDPIDVLCCSRPRFAWTSEWAAETAGVSITPRKGFCEVSMTADNVPDECWIRPGLNRCAEDARARWESDDYRFPPYQYQSKFLLTDGENMRYADSSERELSSPTVYVKAQIIVGQTSGFPLESLSIRKKGFANQWLQTLLSLMVPCDWIEVMWARGETLGIIGDALSGMHAFWPQCRRQLLISWKLFKTWRRLEPPQRAPPLPAQVASAFLAFCVEQHQLELGVLVGLGFHCLLRTGELLALSLDDIWLGSSRAVVNLRVTKTSQRSGSYEAVTVSDRAVVKLLETLLFVRQAKLCTGTIWLGSHQSFRIAFRHLCKSFHLQAQGFHPYSLRRGGGTFLLQQGVALEHILLRGRWQSMKAARVYLQDGMATLADIKLSSQSLALVANYNSHFTAAP</sequence>
<dbReference type="InterPro" id="IPR029063">
    <property type="entry name" value="SAM-dependent_MTases_sf"/>
</dbReference>